<name>A0AA39GL13_SARSR</name>
<feature type="region of interest" description="Disordered" evidence="1">
    <location>
        <begin position="1"/>
        <end position="164"/>
    </location>
</feature>
<feature type="compositionally biased region" description="Low complexity" evidence="1">
    <location>
        <begin position="219"/>
        <end position="232"/>
    </location>
</feature>
<feature type="compositionally biased region" description="Acidic residues" evidence="1">
    <location>
        <begin position="99"/>
        <end position="110"/>
    </location>
</feature>
<keyword evidence="2" id="KW-0472">Membrane</keyword>
<keyword evidence="4" id="KW-1185">Reference proteome</keyword>
<gene>
    <name evidence="3" type="ORF">NLU13_4678</name>
</gene>
<proteinExistence type="predicted"/>
<feature type="transmembrane region" description="Helical" evidence="2">
    <location>
        <begin position="258"/>
        <end position="282"/>
    </location>
</feature>
<dbReference type="Proteomes" id="UP001175261">
    <property type="component" value="Unassembled WGS sequence"/>
</dbReference>
<evidence type="ECO:0000256" key="1">
    <source>
        <dbReference type="SAM" id="MobiDB-lite"/>
    </source>
</evidence>
<keyword evidence="2" id="KW-0812">Transmembrane</keyword>
<dbReference type="EMBL" id="JAPDFR010000003">
    <property type="protein sequence ID" value="KAK0388434.1"/>
    <property type="molecule type" value="Genomic_DNA"/>
</dbReference>
<feature type="compositionally biased region" description="Low complexity" evidence="1">
    <location>
        <begin position="130"/>
        <end position="151"/>
    </location>
</feature>
<feature type="region of interest" description="Disordered" evidence="1">
    <location>
        <begin position="219"/>
        <end position="238"/>
    </location>
</feature>
<feature type="region of interest" description="Disordered" evidence="1">
    <location>
        <begin position="383"/>
        <end position="546"/>
    </location>
</feature>
<feature type="compositionally biased region" description="Basic residues" evidence="1">
    <location>
        <begin position="8"/>
        <end position="17"/>
    </location>
</feature>
<feature type="compositionally biased region" description="Low complexity" evidence="1">
    <location>
        <begin position="85"/>
        <end position="98"/>
    </location>
</feature>
<sequence>MAPVTEHKPRRAVRFNRKRELETASGVWPWTVGDESDGDEDVRTSLRLKRRVRRQEPRPPNPNAPFEGGFRPPSTPSNAIDESPSASESDGISSNSSGGEEEPERFEEEPAQPGIERPSRPVGRPEEQPSSTVSQSTSSSSSVTSTRTISQGFTTLVPGGTGEEVRVPEYTSRYITSLTPILTVVEPETTYTSYSLLTTMEEQPTQMWTYTTSYYESSTTSSTASRTAQTSADVEADTSPAPQIIRVHEHPHGLDKNAIHGLIAFGAIGGLMGVLAVGWFFWRWYQKKNPSFRSEKSSDDALSRPSRGIRFLAHIPFLKERFANRSWFNIDEPYYKDNNNNNGRKSVFLEKSVSVKSTSAPRLDSQFFAPNQVMGVAVRVQGGDHPPAVSHNLPASGGLGHHPVGSISSTNPQRSNTVRNRDPPYPMNRASEISSLSSGFGDGDLLVPNGESTMERQPQPPPSAKFAESIASRRDTVYTEASEDQPPRFRNVNSWVRQQTGRIKRSQARAQAEDAPPVPQMPSEEDYAMMLPDGEEPRRPQQLGGQ</sequence>
<accession>A0AA39GL13</accession>
<reference evidence="3" key="1">
    <citation type="submission" date="2022-10" db="EMBL/GenBank/DDBJ databases">
        <title>Determination and structural analysis of whole genome sequence of Sarocladium strictum F4-1.</title>
        <authorList>
            <person name="Hu L."/>
            <person name="Jiang Y."/>
        </authorList>
    </citation>
    <scope>NUCLEOTIDE SEQUENCE</scope>
    <source>
        <strain evidence="3">F4-1</strain>
    </source>
</reference>
<evidence type="ECO:0000313" key="4">
    <source>
        <dbReference type="Proteomes" id="UP001175261"/>
    </source>
</evidence>
<evidence type="ECO:0000256" key="2">
    <source>
        <dbReference type="SAM" id="Phobius"/>
    </source>
</evidence>
<feature type="compositionally biased region" description="Basic and acidic residues" evidence="1">
    <location>
        <begin position="117"/>
        <end position="127"/>
    </location>
</feature>
<feature type="compositionally biased region" description="Polar residues" evidence="1">
    <location>
        <begin position="406"/>
        <end position="418"/>
    </location>
</feature>
<organism evidence="3 4">
    <name type="scientific">Sarocladium strictum</name>
    <name type="common">Black bundle disease fungus</name>
    <name type="synonym">Acremonium strictum</name>
    <dbReference type="NCBI Taxonomy" id="5046"/>
    <lineage>
        <taxon>Eukaryota</taxon>
        <taxon>Fungi</taxon>
        <taxon>Dikarya</taxon>
        <taxon>Ascomycota</taxon>
        <taxon>Pezizomycotina</taxon>
        <taxon>Sordariomycetes</taxon>
        <taxon>Hypocreomycetidae</taxon>
        <taxon>Hypocreales</taxon>
        <taxon>Sarocladiaceae</taxon>
        <taxon>Sarocladium</taxon>
    </lineage>
</organism>
<feature type="compositionally biased region" description="Polar residues" evidence="1">
    <location>
        <begin position="491"/>
        <end position="501"/>
    </location>
</feature>
<comment type="caution">
    <text evidence="3">The sequence shown here is derived from an EMBL/GenBank/DDBJ whole genome shotgun (WGS) entry which is preliminary data.</text>
</comment>
<dbReference type="AlphaFoldDB" id="A0AA39GL13"/>
<feature type="compositionally biased region" description="Low complexity" evidence="1">
    <location>
        <begin position="434"/>
        <end position="446"/>
    </location>
</feature>
<protein>
    <submittedName>
        <fullName evidence="3">Uncharacterized protein</fullName>
    </submittedName>
</protein>
<evidence type="ECO:0000313" key="3">
    <source>
        <dbReference type="EMBL" id="KAK0388434.1"/>
    </source>
</evidence>
<keyword evidence="2" id="KW-1133">Transmembrane helix</keyword>